<dbReference type="EMBL" id="VZRA01000002">
    <property type="protein sequence ID" value="KAB0670558.1"/>
    <property type="molecule type" value="Genomic_DNA"/>
</dbReference>
<evidence type="ECO:0000313" key="1">
    <source>
        <dbReference type="EMBL" id="KAB0670558.1"/>
    </source>
</evidence>
<keyword evidence="2" id="KW-1185">Reference proteome</keyword>
<proteinExistence type="predicted"/>
<sequence length="144" mass="16047">MPSLHYRVDLIVFLNTNNLPWLISKELRTVIHAHISDRFTACVIAFQCRTPAVGHHPAEIAIDTDGTIIFITSFSDAADFSEATEKTSFDFVAREARYDGGEPVPLDGEQGRYQEWEDAFVASSLAGAYRVAVAPILELEERCD</sequence>
<comment type="caution">
    <text evidence="1">The sequence shown here is derived from an EMBL/GenBank/DDBJ whole genome shotgun (WGS) entry which is preliminary data.</text>
</comment>
<dbReference type="Gene3D" id="3.10.450.430">
    <property type="entry name" value="Protein of unknown function DUF2787"/>
    <property type="match status" value="1"/>
</dbReference>
<name>A0ABQ6TPI7_9BACT</name>
<evidence type="ECO:0000313" key="2">
    <source>
        <dbReference type="Proteomes" id="UP000798046"/>
    </source>
</evidence>
<organism evidence="1 2">
    <name type="scientific">Oryzomonas sagensis</name>
    <dbReference type="NCBI Taxonomy" id="2603857"/>
    <lineage>
        <taxon>Bacteria</taxon>
        <taxon>Pseudomonadati</taxon>
        <taxon>Thermodesulfobacteriota</taxon>
        <taxon>Desulfuromonadia</taxon>
        <taxon>Geobacterales</taxon>
        <taxon>Geobacteraceae</taxon>
        <taxon>Oryzomonas</taxon>
    </lineage>
</organism>
<dbReference type="Proteomes" id="UP000798046">
    <property type="component" value="Unassembled WGS sequence"/>
</dbReference>
<gene>
    <name evidence="1" type="ORF">F6V30_10500</name>
</gene>
<protein>
    <submittedName>
        <fullName evidence="1">DUF2787 domain-containing protein</fullName>
    </submittedName>
</protein>
<accession>A0ABQ6TPI7</accession>
<reference evidence="1 2" key="1">
    <citation type="journal article" date="2020" name="Microorganisms">
        <title>Description of Three Novel Members in the Family Geobacteraceae, Oryzomonas japonicum gen. nov., sp. nov., Oryzomonas sagensis sp. nov., and Oryzomonas ruber sp. nov.</title>
        <authorList>
            <person name="Xu Z."/>
            <person name="Masuda Y."/>
            <person name="Hayakawa C."/>
            <person name="Ushijima N."/>
            <person name="Kawano K."/>
            <person name="Shiratori Y."/>
            <person name="Senoo K."/>
            <person name="Itoh H."/>
        </authorList>
    </citation>
    <scope>NUCLEOTIDE SEQUENCE [LARGE SCALE GENOMIC DNA]</scope>
    <source>
        <strain evidence="1 2">Red100</strain>
    </source>
</reference>